<dbReference type="EMBL" id="CAADGD010000009">
    <property type="protein sequence ID" value="VFK69053.1"/>
    <property type="molecule type" value="Genomic_DNA"/>
</dbReference>
<name>A0A450ZZE2_9GAMM</name>
<gene>
    <name evidence="1" type="ORF">BECKUNK1418G_GA0071005_100654</name>
    <name evidence="2" type="ORF">BECKUNK1418H_GA0071006_100946</name>
</gene>
<accession>A0A450ZZE2</accession>
<evidence type="ECO:0000313" key="2">
    <source>
        <dbReference type="EMBL" id="VFK69053.1"/>
    </source>
</evidence>
<proteinExistence type="predicted"/>
<organism evidence="1">
    <name type="scientific">Candidatus Kentrum sp. UNK</name>
    <dbReference type="NCBI Taxonomy" id="2126344"/>
    <lineage>
        <taxon>Bacteria</taxon>
        <taxon>Pseudomonadati</taxon>
        <taxon>Pseudomonadota</taxon>
        <taxon>Gammaproteobacteria</taxon>
        <taxon>Candidatus Kentrum</taxon>
    </lineage>
</organism>
<dbReference type="EMBL" id="CAADFZ010000006">
    <property type="protein sequence ID" value="VFK59179.1"/>
    <property type="molecule type" value="Genomic_DNA"/>
</dbReference>
<reference evidence="1" key="1">
    <citation type="submission" date="2019-02" db="EMBL/GenBank/DDBJ databases">
        <authorList>
            <person name="Gruber-Vodicka R. H."/>
            <person name="Seah K. B. B."/>
        </authorList>
    </citation>
    <scope>NUCLEOTIDE SEQUENCE</scope>
    <source>
        <strain evidence="2">BECK_BY19</strain>
        <strain evidence="1">BECK_BY8</strain>
    </source>
</reference>
<dbReference type="AlphaFoldDB" id="A0A450ZZE2"/>
<sequence>MLRIRICFSCISASRQNQNGVSLCANIDFLCIANHKVLFDSGLAGVRLGWMRPSALSTLQLRDPDTNFTLPVSNHA</sequence>
<evidence type="ECO:0000313" key="1">
    <source>
        <dbReference type="EMBL" id="VFK59179.1"/>
    </source>
</evidence>
<protein>
    <submittedName>
        <fullName evidence="1">Uncharacterized protein</fullName>
    </submittedName>
</protein>